<dbReference type="InterPro" id="IPR002885">
    <property type="entry name" value="PPR_rpt"/>
</dbReference>
<protein>
    <recommendedName>
        <fullName evidence="5">Pentatricopeptide repeat-containing protein</fullName>
    </recommendedName>
</protein>
<evidence type="ECO:0000313" key="4">
    <source>
        <dbReference type="Proteomes" id="UP000886520"/>
    </source>
</evidence>
<dbReference type="InterPro" id="IPR011990">
    <property type="entry name" value="TPR-like_helical_dom_sf"/>
</dbReference>
<gene>
    <name evidence="3" type="ORF">GOP47_0010655</name>
</gene>
<sequence>MTLGARALLQFMAYKSAHWAQAKLIKERTQLLMASTDAEQVDFCVARRGQAKSYMSQAREQARKDGPDDHQEHKDGAAIVTFLSAFSTRNDVIKDHAISVGRGVANDNDLTGIKHEKLSNGKKIWPLGEWVNYYKSGQATQTKTLVDNNAEKFHEATSLITLIKAATKQRDLQKGSIIHANAVNRGLLKENVFLVIWNALIGGYAQHGDAEKAFFFLDRMQQAG</sequence>
<keyword evidence="4" id="KW-1185">Reference proteome</keyword>
<name>A0A9D4ZGL5_ADICA</name>
<accession>A0A9D4ZGL5</accession>
<proteinExistence type="predicted"/>
<reference evidence="3" key="1">
    <citation type="submission" date="2021-01" db="EMBL/GenBank/DDBJ databases">
        <title>Adiantum capillus-veneris genome.</title>
        <authorList>
            <person name="Fang Y."/>
            <person name="Liao Q."/>
        </authorList>
    </citation>
    <scope>NUCLEOTIDE SEQUENCE</scope>
    <source>
        <strain evidence="3">H3</strain>
        <tissue evidence="3">Leaf</tissue>
    </source>
</reference>
<evidence type="ECO:0000256" key="1">
    <source>
        <dbReference type="ARBA" id="ARBA00022737"/>
    </source>
</evidence>
<evidence type="ECO:0000313" key="3">
    <source>
        <dbReference type="EMBL" id="KAI5074694.1"/>
    </source>
</evidence>
<dbReference type="AlphaFoldDB" id="A0A9D4ZGL5"/>
<dbReference type="Proteomes" id="UP000886520">
    <property type="component" value="Chromosome 10"/>
</dbReference>
<keyword evidence="1" id="KW-0677">Repeat</keyword>
<dbReference type="NCBIfam" id="TIGR00756">
    <property type="entry name" value="PPR"/>
    <property type="match status" value="1"/>
</dbReference>
<evidence type="ECO:0008006" key="5">
    <source>
        <dbReference type="Google" id="ProtNLM"/>
    </source>
</evidence>
<dbReference type="EMBL" id="JABFUD020000010">
    <property type="protein sequence ID" value="KAI5074694.1"/>
    <property type="molecule type" value="Genomic_DNA"/>
</dbReference>
<dbReference type="PROSITE" id="PS51375">
    <property type="entry name" value="PPR"/>
    <property type="match status" value="1"/>
</dbReference>
<feature type="repeat" description="PPR" evidence="2">
    <location>
        <begin position="193"/>
        <end position="224"/>
    </location>
</feature>
<comment type="caution">
    <text evidence="3">The sequence shown here is derived from an EMBL/GenBank/DDBJ whole genome shotgun (WGS) entry which is preliminary data.</text>
</comment>
<dbReference type="Gene3D" id="1.25.40.10">
    <property type="entry name" value="Tetratricopeptide repeat domain"/>
    <property type="match status" value="1"/>
</dbReference>
<evidence type="ECO:0000256" key="2">
    <source>
        <dbReference type="PROSITE-ProRule" id="PRU00708"/>
    </source>
</evidence>
<organism evidence="3 4">
    <name type="scientific">Adiantum capillus-veneris</name>
    <name type="common">Maidenhair fern</name>
    <dbReference type="NCBI Taxonomy" id="13818"/>
    <lineage>
        <taxon>Eukaryota</taxon>
        <taxon>Viridiplantae</taxon>
        <taxon>Streptophyta</taxon>
        <taxon>Embryophyta</taxon>
        <taxon>Tracheophyta</taxon>
        <taxon>Polypodiopsida</taxon>
        <taxon>Polypodiidae</taxon>
        <taxon>Polypodiales</taxon>
        <taxon>Pteridineae</taxon>
        <taxon>Pteridaceae</taxon>
        <taxon>Vittarioideae</taxon>
        <taxon>Adiantum</taxon>
    </lineage>
</organism>
<dbReference type="Pfam" id="PF01535">
    <property type="entry name" value="PPR"/>
    <property type="match status" value="1"/>
</dbReference>